<feature type="domain" description="ABC transmembrane type-1" evidence="9">
    <location>
        <begin position="20"/>
        <end position="303"/>
    </location>
</feature>
<accession>A0A134AGN0</accession>
<dbReference type="EMBL" id="LSDG01000024">
    <property type="protein sequence ID" value="KXB66872.1"/>
    <property type="molecule type" value="Genomic_DNA"/>
</dbReference>
<dbReference type="InterPro" id="IPR003439">
    <property type="entry name" value="ABC_transporter-like_ATP-bd"/>
</dbReference>
<dbReference type="InterPro" id="IPR036640">
    <property type="entry name" value="ABC1_TM_sf"/>
</dbReference>
<evidence type="ECO:0000259" key="8">
    <source>
        <dbReference type="PROSITE" id="PS50893"/>
    </source>
</evidence>
<evidence type="ECO:0000256" key="3">
    <source>
        <dbReference type="ARBA" id="ARBA00022741"/>
    </source>
</evidence>
<dbReference type="PANTHER" id="PTHR43394">
    <property type="entry name" value="ATP-DEPENDENT PERMEASE MDL1, MITOCHONDRIAL"/>
    <property type="match status" value="1"/>
</dbReference>
<evidence type="ECO:0000256" key="5">
    <source>
        <dbReference type="ARBA" id="ARBA00022989"/>
    </source>
</evidence>
<comment type="caution">
    <text evidence="10">The sequence shown here is derived from an EMBL/GenBank/DDBJ whole genome shotgun (WGS) entry which is preliminary data.</text>
</comment>
<dbReference type="InterPro" id="IPR003593">
    <property type="entry name" value="AAA+_ATPase"/>
</dbReference>
<dbReference type="InterPro" id="IPR039421">
    <property type="entry name" value="Type_1_exporter"/>
</dbReference>
<dbReference type="GO" id="GO:0015421">
    <property type="term" value="F:ABC-type oligopeptide transporter activity"/>
    <property type="evidence" value="ECO:0007669"/>
    <property type="project" value="TreeGrafter"/>
</dbReference>
<evidence type="ECO:0000256" key="4">
    <source>
        <dbReference type="ARBA" id="ARBA00022840"/>
    </source>
</evidence>
<dbReference type="PATRIC" id="fig|755172.3.peg.882"/>
<evidence type="ECO:0000259" key="9">
    <source>
        <dbReference type="PROSITE" id="PS50929"/>
    </source>
</evidence>
<feature type="transmembrane region" description="Helical" evidence="7">
    <location>
        <begin position="278"/>
        <end position="298"/>
    </location>
</feature>
<dbReference type="GO" id="GO:0016887">
    <property type="term" value="F:ATP hydrolysis activity"/>
    <property type="evidence" value="ECO:0007669"/>
    <property type="project" value="InterPro"/>
</dbReference>
<dbReference type="Pfam" id="PF00664">
    <property type="entry name" value="ABC_membrane"/>
    <property type="match status" value="1"/>
</dbReference>
<dbReference type="GO" id="GO:0005886">
    <property type="term" value="C:plasma membrane"/>
    <property type="evidence" value="ECO:0007669"/>
    <property type="project" value="UniProtKB-SubCell"/>
</dbReference>
<keyword evidence="3" id="KW-0547">Nucleotide-binding</keyword>
<dbReference type="STRING" id="755172.HMPREF1863_00924"/>
<organism evidence="10 11">
    <name type="scientific">Aedoeadaptatus coxii</name>
    <dbReference type="NCBI Taxonomy" id="755172"/>
    <lineage>
        <taxon>Bacteria</taxon>
        <taxon>Bacillati</taxon>
        <taxon>Bacillota</taxon>
        <taxon>Tissierellia</taxon>
        <taxon>Tissierellales</taxon>
        <taxon>Peptoniphilaceae</taxon>
        <taxon>Aedoeadaptatus</taxon>
    </lineage>
</organism>
<dbReference type="SUPFAM" id="SSF90123">
    <property type="entry name" value="ABC transporter transmembrane region"/>
    <property type="match status" value="1"/>
</dbReference>
<evidence type="ECO:0000256" key="1">
    <source>
        <dbReference type="ARBA" id="ARBA00004651"/>
    </source>
</evidence>
<gene>
    <name evidence="10" type="ORF">HMPREF1863_00924</name>
</gene>
<evidence type="ECO:0000256" key="7">
    <source>
        <dbReference type="SAM" id="Phobius"/>
    </source>
</evidence>
<dbReference type="Proteomes" id="UP000070442">
    <property type="component" value="Unassembled WGS sequence"/>
</dbReference>
<dbReference type="PANTHER" id="PTHR43394:SF1">
    <property type="entry name" value="ATP-BINDING CASSETTE SUB-FAMILY B MEMBER 10, MITOCHONDRIAL"/>
    <property type="match status" value="1"/>
</dbReference>
<dbReference type="SUPFAM" id="SSF52540">
    <property type="entry name" value="P-loop containing nucleoside triphosphate hydrolases"/>
    <property type="match status" value="1"/>
</dbReference>
<comment type="subcellular location">
    <subcellularLocation>
        <location evidence="1">Cell membrane</location>
        <topology evidence="1">Multi-pass membrane protein</topology>
    </subcellularLocation>
</comment>
<dbReference type="InterPro" id="IPR011527">
    <property type="entry name" value="ABC1_TM_dom"/>
</dbReference>
<dbReference type="Gene3D" id="1.20.1560.10">
    <property type="entry name" value="ABC transporter type 1, transmembrane domain"/>
    <property type="match status" value="1"/>
</dbReference>
<dbReference type="AlphaFoldDB" id="A0A134AGN0"/>
<sequence>MRKHSQTMLQLIGMVKPLMGVMLLAIFLGVLGFLSATAISTITAWGLVSLAKGEVVGNYVITALIVAGLVRGPLRYGEQMCNHYIAFKILAIMRSRVFTVLRTLAPAKLEGKDKGNLIALITSDIELLEVFYAHTISPMAIATIYSVVAVIFLYTLSPFMALYALMAYVIMGIVVPVYLSGRNRDLGLQGRNKNGILSGKVLDGLRGLREILQYRGEERYLRQLNGATDDAIRVGRKLSKETGFGGAFTTAVLSVLHVGLFVLGGFLYTKGLAAGSDVIVAIVFIMSSYGPTLALSALGNTLQVTFASGNRVLDLLEETPQVEEKTDGIDTSFDGANLHDVSFSYGDELILKNMSLAVEKGKILGLQGKSGSGKSTILRLLMRFWDVDSGEVSISKENIHNINTSNLRDMESFMTQESHLFNDTIANNLRIAKADADDGELEAACRDASIHDFIMSLPQGYDTPVGEMGSKLSSGERQRLGLARAFLHDAPFLLLDEPTSNLDSLNEAIILKSLQEKKKDVTVLMVSHRASSLKIADEVIEMESYRAS</sequence>
<keyword evidence="11" id="KW-1185">Reference proteome</keyword>
<dbReference type="Pfam" id="PF00005">
    <property type="entry name" value="ABC_tran"/>
    <property type="match status" value="1"/>
</dbReference>
<dbReference type="SMART" id="SM00382">
    <property type="entry name" value="AAA"/>
    <property type="match status" value="1"/>
</dbReference>
<keyword evidence="2 7" id="KW-0812">Transmembrane</keyword>
<evidence type="ECO:0000313" key="11">
    <source>
        <dbReference type="Proteomes" id="UP000070442"/>
    </source>
</evidence>
<feature type="transmembrane region" description="Helical" evidence="7">
    <location>
        <begin position="160"/>
        <end position="179"/>
    </location>
</feature>
<evidence type="ECO:0000313" key="10">
    <source>
        <dbReference type="EMBL" id="KXB66872.1"/>
    </source>
</evidence>
<keyword evidence="6 7" id="KW-0472">Membrane</keyword>
<dbReference type="PROSITE" id="PS50929">
    <property type="entry name" value="ABC_TM1F"/>
    <property type="match status" value="1"/>
</dbReference>
<proteinExistence type="predicted"/>
<evidence type="ECO:0000256" key="2">
    <source>
        <dbReference type="ARBA" id="ARBA00022692"/>
    </source>
</evidence>
<dbReference type="GO" id="GO:0005524">
    <property type="term" value="F:ATP binding"/>
    <property type="evidence" value="ECO:0007669"/>
    <property type="project" value="UniProtKB-KW"/>
</dbReference>
<dbReference type="PROSITE" id="PS50893">
    <property type="entry name" value="ABC_TRANSPORTER_2"/>
    <property type="match status" value="1"/>
</dbReference>
<feature type="transmembrane region" description="Helical" evidence="7">
    <location>
        <begin position="243"/>
        <end position="266"/>
    </location>
</feature>
<dbReference type="InterPro" id="IPR027417">
    <property type="entry name" value="P-loop_NTPase"/>
</dbReference>
<reference evidence="11" key="1">
    <citation type="submission" date="2016-01" db="EMBL/GenBank/DDBJ databases">
        <authorList>
            <person name="Mitreva M."/>
            <person name="Pepin K.H."/>
            <person name="Mihindukulasuriya K.A."/>
            <person name="Fulton R."/>
            <person name="Fronick C."/>
            <person name="O'Laughlin M."/>
            <person name="Miner T."/>
            <person name="Herter B."/>
            <person name="Rosa B.A."/>
            <person name="Cordes M."/>
            <person name="Tomlinson C."/>
            <person name="Wollam A."/>
            <person name="Palsikar V.B."/>
            <person name="Mardis E.R."/>
            <person name="Wilson R.K."/>
        </authorList>
    </citation>
    <scope>NUCLEOTIDE SEQUENCE [LARGE SCALE GENOMIC DNA]</scope>
    <source>
        <strain evidence="11">DNF00729</strain>
    </source>
</reference>
<keyword evidence="4" id="KW-0067">ATP-binding</keyword>
<dbReference type="Gene3D" id="3.40.50.300">
    <property type="entry name" value="P-loop containing nucleotide triphosphate hydrolases"/>
    <property type="match status" value="1"/>
</dbReference>
<feature type="transmembrane region" description="Helical" evidence="7">
    <location>
        <begin position="130"/>
        <end position="154"/>
    </location>
</feature>
<dbReference type="InterPro" id="IPR017871">
    <property type="entry name" value="ABC_transporter-like_CS"/>
</dbReference>
<feature type="transmembrane region" description="Helical" evidence="7">
    <location>
        <begin position="56"/>
        <end position="74"/>
    </location>
</feature>
<keyword evidence="5 7" id="KW-1133">Transmembrane helix</keyword>
<dbReference type="RefSeq" id="WP_198142712.1">
    <property type="nucleotide sequence ID" value="NZ_KQ960173.1"/>
</dbReference>
<dbReference type="PROSITE" id="PS00211">
    <property type="entry name" value="ABC_TRANSPORTER_1"/>
    <property type="match status" value="1"/>
</dbReference>
<feature type="domain" description="ABC transporter" evidence="8">
    <location>
        <begin position="336"/>
        <end position="547"/>
    </location>
</feature>
<evidence type="ECO:0000256" key="6">
    <source>
        <dbReference type="ARBA" id="ARBA00023136"/>
    </source>
</evidence>
<protein>
    <submittedName>
        <fullName evidence="10">Putative thiol reductant ABC exporter, CydC subunit</fullName>
    </submittedName>
</protein>
<name>A0A134AGN0_9FIRM</name>